<dbReference type="Proteomes" id="UP001164746">
    <property type="component" value="Chromosome 3"/>
</dbReference>
<dbReference type="InterPro" id="IPR033370">
    <property type="entry name" value="COG1"/>
</dbReference>
<dbReference type="PANTHER" id="PTHR31658:SF0">
    <property type="entry name" value="CONSERVED OLIGOMERIC GOLGI COMPLEX SUBUNIT 1"/>
    <property type="match status" value="1"/>
</dbReference>
<comment type="similarity">
    <text evidence="2">Belongs to the COG1 family.</text>
</comment>
<evidence type="ECO:0000256" key="5">
    <source>
        <dbReference type="ARBA" id="ARBA00022927"/>
    </source>
</evidence>
<organism evidence="8 9">
    <name type="scientific">Mya arenaria</name>
    <name type="common">Soft-shell clam</name>
    <dbReference type="NCBI Taxonomy" id="6604"/>
    <lineage>
        <taxon>Eukaryota</taxon>
        <taxon>Metazoa</taxon>
        <taxon>Spiralia</taxon>
        <taxon>Lophotrochozoa</taxon>
        <taxon>Mollusca</taxon>
        <taxon>Bivalvia</taxon>
        <taxon>Autobranchia</taxon>
        <taxon>Heteroconchia</taxon>
        <taxon>Euheterodonta</taxon>
        <taxon>Imparidentia</taxon>
        <taxon>Neoheterodontei</taxon>
        <taxon>Myida</taxon>
        <taxon>Myoidea</taxon>
        <taxon>Myidae</taxon>
        <taxon>Mya</taxon>
    </lineage>
</organism>
<keyword evidence="5" id="KW-0653">Protein transport</keyword>
<dbReference type="PANTHER" id="PTHR31658">
    <property type="entry name" value="CONSERVED OLIGOMERIC GOLGI COMPLEX SUBUNIT 1"/>
    <property type="match status" value="1"/>
</dbReference>
<accession>A0ABY7DUK6</accession>
<dbReference type="Pfam" id="PF08700">
    <property type="entry name" value="VPS51_Exo84_N"/>
    <property type="match status" value="1"/>
</dbReference>
<evidence type="ECO:0000256" key="6">
    <source>
        <dbReference type="ARBA" id="ARBA00023034"/>
    </source>
</evidence>
<sequence length="864" mass="96160">MSTDGKSLPLAEMDTNLMFEQHTVEEIRGIEKRTRADIERKKEDLRTMVGERYRDLIEAADTIADMKNSALNVMSTIGRIEGLCADLRSAQLAPNSGGPARKKQELDNRRKEEARFHEVSAQIKLLLDIPEKVWTFLDGQDFLSASRLYLLAQHINTSLHLHSQGTPNFLYWFPVLNRQWAAISHFKFTILQGCRQLIKEAAVTDQSAIQGVLSSGTESTKELVCSVVHLITTTVHQIYSVFYTPQDDQNDTGLMDLHSSVSSRCLPKSIKEFCPSHKSVTVGVSQSHLHDNCTQWIQTCSCDVQSGVGKLLHFVNTVKHLATIRNTVWDIMAQALIQYQLNATVELTQRQVSKVIIEMDNPHSSPLVSEIDLGSYVWSESPGDIAPHTAWSPAGTRSLVESGGLMMKAKAYTPIVQSFCKNFDEKLKSVSEDYKFYMFLDPEGFIVPLETKPFNRWADSASLLTFIQTSCVASVNRLLLSGRLCAAMCDLTPHLQQSMLGREQIARADGARSVLKKSSSGRLTAGRQEVNSAWEEVKAQLTTVQHSAYRLWIDHLVKITLASFCVAVNSSSPADTIKTCSRWEEVSIEEETEEGRKIMSKIAVPMQASWYLMSALSVLEHLVVSVSDGLVSAYCGVVTQSGPALPQQRALQLLFDVRFLRLIIPRKDDTKESREYVRQLEVVISGLEEQVDPFDLDVFSPYMQANLHKLLTRSAVLLGGLTSLDRMGVYGVTSRPTAGPQQEQHNVLLLSTCHSRFSLLPLSTQQSRLPPPQPVISQTLYRGVESGSSLVETAAAVIPQHSQTKVGTSSSFYDKLGTGLGSMTEISSWFSSKGLVEPATMFILTLEEPIIIIEKKKNHNTCFE</sequence>
<evidence type="ECO:0000313" key="9">
    <source>
        <dbReference type="Proteomes" id="UP001164746"/>
    </source>
</evidence>
<evidence type="ECO:0000256" key="1">
    <source>
        <dbReference type="ARBA" id="ARBA00004395"/>
    </source>
</evidence>
<comment type="subcellular location">
    <subcellularLocation>
        <location evidence="1">Golgi apparatus membrane</location>
        <topology evidence="1">Peripheral membrane protein</topology>
    </subcellularLocation>
</comment>
<keyword evidence="6" id="KW-0333">Golgi apparatus</keyword>
<evidence type="ECO:0000256" key="3">
    <source>
        <dbReference type="ARBA" id="ARBA00020978"/>
    </source>
</evidence>
<feature type="non-terminal residue" evidence="8">
    <location>
        <position position="864"/>
    </location>
</feature>
<name>A0ABY7DUK6_MYAAR</name>
<gene>
    <name evidence="8" type="ORF">MAR_025146</name>
</gene>
<reference evidence="8" key="1">
    <citation type="submission" date="2022-11" db="EMBL/GenBank/DDBJ databases">
        <title>Centuries of genome instability and evolution in soft-shell clam transmissible cancer (bioRxiv).</title>
        <authorList>
            <person name="Hart S.F.M."/>
            <person name="Yonemitsu M.A."/>
            <person name="Giersch R.M."/>
            <person name="Beal B.F."/>
            <person name="Arriagada G."/>
            <person name="Davis B.W."/>
            <person name="Ostrander E.A."/>
            <person name="Goff S.P."/>
            <person name="Metzger M.J."/>
        </authorList>
    </citation>
    <scope>NUCLEOTIDE SEQUENCE</scope>
    <source>
        <strain evidence="8">MELC-2E11</strain>
        <tissue evidence="8">Siphon/mantle</tissue>
    </source>
</reference>
<evidence type="ECO:0000256" key="7">
    <source>
        <dbReference type="ARBA" id="ARBA00023136"/>
    </source>
</evidence>
<keyword evidence="7" id="KW-0472">Membrane</keyword>
<dbReference type="EMBL" id="CP111014">
    <property type="protein sequence ID" value="WAR00774.1"/>
    <property type="molecule type" value="Genomic_DNA"/>
</dbReference>
<protein>
    <recommendedName>
        <fullName evidence="3">Conserved oligomeric Golgi complex subunit 1</fullName>
    </recommendedName>
</protein>
<evidence type="ECO:0000256" key="4">
    <source>
        <dbReference type="ARBA" id="ARBA00022448"/>
    </source>
</evidence>
<evidence type="ECO:0000256" key="2">
    <source>
        <dbReference type="ARBA" id="ARBA00006653"/>
    </source>
</evidence>
<keyword evidence="9" id="KW-1185">Reference proteome</keyword>
<keyword evidence="4" id="KW-0813">Transport</keyword>
<evidence type="ECO:0000313" key="8">
    <source>
        <dbReference type="EMBL" id="WAR00774.1"/>
    </source>
</evidence>
<proteinExistence type="inferred from homology"/>